<dbReference type="Pfam" id="PF13676">
    <property type="entry name" value="TIR_2"/>
    <property type="match status" value="1"/>
</dbReference>
<organism evidence="3 4">
    <name type="scientific">Catenulispora pinistramenti</name>
    <dbReference type="NCBI Taxonomy" id="2705254"/>
    <lineage>
        <taxon>Bacteria</taxon>
        <taxon>Bacillati</taxon>
        <taxon>Actinomycetota</taxon>
        <taxon>Actinomycetes</taxon>
        <taxon>Catenulisporales</taxon>
        <taxon>Catenulisporaceae</taxon>
        <taxon>Catenulispora</taxon>
    </lineage>
</organism>
<sequence>MPHHPDRQGPAVFVSYATADRAEVLKFHQDLLDRGIDPFLDIMDILPGDDVVMSINGALERSDYYVLVWSGAARDRYWVNSEISAAMVLEQRRARPFVFIVRLDDSDLPPVLAPRRYLDAFGGLREIAADRLATVWKRDRAVGTRVLPAPAPVPEPDPHAAPALHVYARNQSLRVSHEVRLAIAATPRNLIAALTEQLALPTEASEYGGAVGVRFSYRYQHAGEQLDPRSDAPLDLAEGDVVDIEVVVEPYGPDGALSDPVSFLPGRDYAIPPEMIRELCEKAIEHLRADSPGGSDDPDNPDDPNERDEPDAS</sequence>
<dbReference type="SUPFAM" id="SSF52200">
    <property type="entry name" value="Toll/Interleukin receptor TIR domain"/>
    <property type="match status" value="1"/>
</dbReference>
<evidence type="ECO:0000313" key="4">
    <source>
        <dbReference type="Proteomes" id="UP000730482"/>
    </source>
</evidence>
<evidence type="ECO:0000256" key="1">
    <source>
        <dbReference type="SAM" id="MobiDB-lite"/>
    </source>
</evidence>
<accession>A0ABS5KX73</accession>
<comment type="caution">
    <text evidence="3">The sequence shown here is derived from an EMBL/GenBank/DDBJ whole genome shotgun (WGS) entry which is preliminary data.</text>
</comment>
<feature type="domain" description="TIR" evidence="2">
    <location>
        <begin position="8"/>
        <end position="143"/>
    </location>
</feature>
<protein>
    <submittedName>
        <fullName evidence="3">Toll/interleukin-1 receptor domain-containing protein</fullName>
    </submittedName>
</protein>
<dbReference type="PROSITE" id="PS50104">
    <property type="entry name" value="TIR"/>
    <property type="match status" value="1"/>
</dbReference>
<dbReference type="InterPro" id="IPR035897">
    <property type="entry name" value="Toll_tir_struct_dom_sf"/>
</dbReference>
<evidence type="ECO:0000259" key="2">
    <source>
        <dbReference type="PROSITE" id="PS50104"/>
    </source>
</evidence>
<dbReference type="Gene3D" id="3.40.50.10140">
    <property type="entry name" value="Toll/interleukin-1 receptor homology (TIR) domain"/>
    <property type="match status" value="1"/>
</dbReference>
<reference evidence="3 4" key="1">
    <citation type="submission" date="2020-02" db="EMBL/GenBank/DDBJ databases">
        <title>Acidophilic actinobacteria isolated from forest soil.</title>
        <authorList>
            <person name="Golinska P."/>
        </authorList>
    </citation>
    <scope>NUCLEOTIDE SEQUENCE [LARGE SCALE GENOMIC DNA]</scope>
    <source>
        <strain evidence="3 4">NL8</strain>
    </source>
</reference>
<dbReference type="InterPro" id="IPR000157">
    <property type="entry name" value="TIR_dom"/>
</dbReference>
<gene>
    <name evidence="3" type="ORF">KGQ19_27680</name>
</gene>
<dbReference type="Proteomes" id="UP000730482">
    <property type="component" value="Unassembled WGS sequence"/>
</dbReference>
<dbReference type="EMBL" id="JAAFYZ010000110">
    <property type="protein sequence ID" value="MBS2550658.1"/>
    <property type="molecule type" value="Genomic_DNA"/>
</dbReference>
<dbReference type="RefSeq" id="WP_212013892.1">
    <property type="nucleotide sequence ID" value="NZ_JAAFYZ010000110.1"/>
</dbReference>
<keyword evidence="4" id="KW-1185">Reference proteome</keyword>
<evidence type="ECO:0000313" key="3">
    <source>
        <dbReference type="EMBL" id="MBS2550658.1"/>
    </source>
</evidence>
<feature type="region of interest" description="Disordered" evidence="1">
    <location>
        <begin position="287"/>
        <end position="313"/>
    </location>
</feature>
<name>A0ABS5KX73_9ACTN</name>
<keyword evidence="3" id="KW-0675">Receptor</keyword>
<feature type="compositionally biased region" description="Acidic residues" evidence="1">
    <location>
        <begin position="296"/>
        <end position="313"/>
    </location>
</feature>
<proteinExistence type="predicted"/>